<dbReference type="GO" id="GO:0005840">
    <property type="term" value="C:ribosome"/>
    <property type="evidence" value="ECO:0007669"/>
    <property type="project" value="UniProtKB-KW"/>
</dbReference>
<evidence type="ECO:0000313" key="7">
    <source>
        <dbReference type="Proteomes" id="UP000229901"/>
    </source>
</evidence>
<organism evidence="6 7">
    <name type="scientific">Candidatus Falkowbacteria bacterium CG10_big_fil_rev_8_21_14_0_10_39_11</name>
    <dbReference type="NCBI Taxonomy" id="1974565"/>
    <lineage>
        <taxon>Bacteria</taxon>
        <taxon>Candidatus Falkowiibacteriota</taxon>
    </lineage>
</organism>
<evidence type="ECO:0000313" key="6">
    <source>
        <dbReference type="EMBL" id="PIR94125.1"/>
    </source>
</evidence>
<dbReference type="InterPro" id="IPR001705">
    <property type="entry name" value="Ribosomal_bL33"/>
</dbReference>
<dbReference type="HAMAP" id="MF_00294">
    <property type="entry name" value="Ribosomal_bL33"/>
    <property type="match status" value="1"/>
</dbReference>
<dbReference type="NCBIfam" id="TIGR01023">
    <property type="entry name" value="rpmG_bact"/>
    <property type="match status" value="1"/>
</dbReference>
<dbReference type="GO" id="GO:0003735">
    <property type="term" value="F:structural constituent of ribosome"/>
    <property type="evidence" value="ECO:0007669"/>
    <property type="project" value="InterPro"/>
</dbReference>
<proteinExistence type="inferred from homology"/>
<dbReference type="SUPFAM" id="SSF57829">
    <property type="entry name" value="Zn-binding ribosomal proteins"/>
    <property type="match status" value="1"/>
</dbReference>
<evidence type="ECO:0000256" key="5">
    <source>
        <dbReference type="HAMAP-Rule" id="MF_00294"/>
    </source>
</evidence>
<evidence type="ECO:0000256" key="4">
    <source>
        <dbReference type="ARBA" id="ARBA00035176"/>
    </source>
</evidence>
<dbReference type="AlphaFoldDB" id="A0A2H0V4Z6"/>
<protein>
    <recommendedName>
        <fullName evidence="4 5">Large ribosomal subunit protein bL33</fullName>
    </recommendedName>
</protein>
<evidence type="ECO:0000256" key="3">
    <source>
        <dbReference type="ARBA" id="ARBA00023274"/>
    </source>
</evidence>
<dbReference type="NCBIfam" id="NF001764">
    <property type="entry name" value="PRK00504.1"/>
    <property type="match status" value="1"/>
</dbReference>
<dbReference type="Proteomes" id="UP000229901">
    <property type="component" value="Unassembled WGS sequence"/>
</dbReference>
<dbReference type="Gene3D" id="2.20.28.120">
    <property type="entry name" value="Ribosomal protein L33"/>
    <property type="match status" value="1"/>
</dbReference>
<dbReference type="GO" id="GO:0006412">
    <property type="term" value="P:translation"/>
    <property type="evidence" value="ECO:0007669"/>
    <property type="project" value="UniProtKB-UniRule"/>
</dbReference>
<reference evidence="7" key="1">
    <citation type="submission" date="2017-09" db="EMBL/GenBank/DDBJ databases">
        <title>Depth-based differentiation of microbial function through sediment-hosted aquifers and enrichment of novel symbionts in the deep terrestrial subsurface.</title>
        <authorList>
            <person name="Probst A.J."/>
            <person name="Ladd B."/>
            <person name="Jarett J.K."/>
            <person name="Geller-Mcgrath D.E."/>
            <person name="Sieber C.M.K."/>
            <person name="Emerson J.B."/>
            <person name="Anantharaman K."/>
            <person name="Thomas B.C."/>
            <person name="Malmstrom R."/>
            <person name="Stieglmeier M."/>
            <person name="Klingl A."/>
            <person name="Woyke T."/>
            <person name="Ryan C.M."/>
            <person name="Banfield J.F."/>
        </authorList>
    </citation>
    <scope>NUCLEOTIDE SEQUENCE [LARGE SCALE GENOMIC DNA]</scope>
</reference>
<dbReference type="InterPro" id="IPR011332">
    <property type="entry name" value="Ribosomal_zn-bd"/>
</dbReference>
<keyword evidence="2 5" id="KW-0689">Ribosomal protein</keyword>
<dbReference type="GO" id="GO:0005737">
    <property type="term" value="C:cytoplasm"/>
    <property type="evidence" value="ECO:0007669"/>
    <property type="project" value="UniProtKB-ARBA"/>
</dbReference>
<accession>A0A2H0V4Z6</accession>
<evidence type="ECO:0000256" key="2">
    <source>
        <dbReference type="ARBA" id="ARBA00022980"/>
    </source>
</evidence>
<keyword evidence="3 5" id="KW-0687">Ribonucleoprotein</keyword>
<dbReference type="GO" id="GO:1990904">
    <property type="term" value="C:ribonucleoprotein complex"/>
    <property type="evidence" value="ECO:0007669"/>
    <property type="project" value="UniProtKB-KW"/>
</dbReference>
<sequence length="51" mass="6153">MSQDNLVKLQCTDCRSINYQSQRNKKKLKDKLELKKFCNTCRNHTQHKEVK</sequence>
<dbReference type="NCBIfam" id="NF001860">
    <property type="entry name" value="PRK00595.1"/>
    <property type="match status" value="1"/>
</dbReference>
<comment type="similarity">
    <text evidence="1 5">Belongs to the bacterial ribosomal protein bL33 family.</text>
</comment>
<name>A0A2H0V4Z6_9BACT</name>
<evidence type="ECO:0000256" key="1">
    <source>
        <dbReference type="ARBA" id="ARBA00007596"/>
    </source>
</evidence>
<gene>
    <name evidence="5 6" type="primary">rpmG</name>
    <name evidence="6" type="ORF">COT97_03070</name>
</gene>
<dbReference type="Pfam" id="PF00471">
    <property type="entry name" value="Ribosomal_L33"/>
    <property type="match status" value="1"/>
</dbReference>
<comment type="caution">
    <text evidence="6">The sequence shown here is derived from an EMBL/GenBank/DDBJ whole genome shotgun (WGS) entry which is preliminary data.</text>
</comment>
<dbReference type="InterPro" id="IPR038584">
    <property type="entry name" value="Ribosomal_bL33_sf"/>
</dbReference>
<dbReference type="EMBL" id="PFAP01000018">
    <property type="protein sequence ID" value="PIR94125.1"/>
    <property type="molecule type" value="Genomic_DNA"/>
</dbReference>